<keyword evidence="6" id="KW-0804">Transcription</keyword>
<evidence type="ECO:0000313" key="10">
    <source>
        <dbReference type="EMBL" id="SIP98398.1"/>
    </source>
</evidence>
<protein>
    <submittedName>
        <fullName evidence="10">Putative zinc-finger</fullName>
    </submittedName>
</protein>
<dbReference type="RefSeq" id="WP_076403997.1">
    <property type="nucleotide sequence ID" value="NZ_FTMI01000001.1"/>
</dbReference>
<keyword evidence="11" id="KW-1185">Reference proteome</keyword>
<dbReference type="InterPro" id="IPR041916">
    <property type="entry name" value="Anti_sigma_zinc_sf"/>
</dbReference>
<dbReference type="PANTHER" id="PTHR37461">
    <property type="entry name" value="ANTI-SIGMA-K FACTOR RSKA"/>
    <property type="match status" value="1"/>
</dbReference>
<evidence type="ECO:0000256" key="8">
    <source>
        <dbReference type="SAM" id="Phobius"/>
    </source>
</evidence>
<name>A0A1N6P1Y5_9MICO</name>
<evidence type="ECO:0000256" key="2">
    <source>
        <dbReference type="ARBA" id="ARBA00022692"/>
    </source>
</evidence>
<evidence type="ECO:0000256" key="6">
    <source>
        <dbReference type="ARBA" id="ARBA00023163"/>
    </source>
</evidence>
<evidence type="ECO:0000313" key="11">
    <source>
        <dbReference type="Proteomes" id="UP000186235"/>
    </source>
</evidence>
<keyword evidence="10" id="KW-0863">Zinc-finger</keyword>
<keyword evidence="4" id="KW-0805">Transcription regulation</keyword>
<dbReference type="GO" id="GO:0008270">
    <property type="term" value="F:zinc ion binding"/>
    <property type="evidence" value="ECO:0007669"/>
    <property type="project" value="UniProtKB-KW"/>
</dbReference>
<dbReference type="PANTHER" id="PTHR37461:SF1">
    <property type="entry name" value="ANTI-SIGMA-K FACTOR RSKA"/>
    <property type="match status" value="1"/>
</dbReference>
<feature type="transmembrane region" description="Helical" evidence="8">
    <location>
        <begin position="103"/>
        <end position="122"/>
    </location>
</feature>
<feature type="region of interest" description="Disordered" evidence="7">
    <location>
        <begin position="120"/>
        <end position="139"/>
    </location>
</feature>
<dbReference type="Proteomes" id="UP000186235">
    <property type="component" value="Unassembled WGS sequence"/>
</dbReference>
<proteinExistence type="predicted"/>
<keyword evidence="3 8" id="KW-1133">Transmembrane helix</keyword>
<evidence type="ECO:0000259" key="9">
    <source>
        <dbReference type="Pfam" id="PF13490"/>
    </source>
</evidence>
<dbReference type="GO" id="GO:0016020">
    <property type="term" value="C:membrane"/>
    <property type="evidence" value="ECO:0007669"/>
    <property type="project" value="UniProtKB-SubCell"/>
</dbReference>
<reference evidence="11" key="1">
    <citation type="submission" date="2017-01" db="EMBL/GenBank/DDBJ databases">
        <authorList>
            <person name="Varghese N."/>
            <person name="Submissions S."/>
        </authorList>
    </citation>
    <scope>NUCLEOTIDE SEQUENCE [LARGE SCALE GENOMIC DNA]</scope>
    <source>
        <strain evidence="11">3bp</strain>
    </source>
</reference>
<evidence type="ECO:0000256" key="3">
    <source>
        <dbReference type="ARBA" id="ARBA00022989"/>
    </source>
</evidence>
<organism evidence="10 11">
    <name type="scientific">Cellulosimicrobium aquatile</name>
    <dbReference type="NCBI Taxonomy" id="1612203"/>
    <lineage>
        <taxon>Bacteria</taxon>
        <taxon>Bacillati</taxon>
        <taxon>Actinomycetota</taxon>
        <taxon>Actinomycetes</taxon>
        <taxon>Micrococcales</taxon>
        <taxon>Promicromonosporaceae</taxon>
        <taxon>Cellulosimicrobium</taxon>
    </lineage>
</organism>
<evidence type="ECO:0000256" key="7">
    <source>
        <dbReference type="SAM" id="MobiDB-lite"/>
    </source>
</evidence>
<dbReference type="EMBL" id="FTMI01000001">
    <property type="protein sequence ID" value="SIP98398.1"/>
    <property type="molecule type" value="Genomic_DNA"/>
</dbReference>
<evidence type="ECO:0000256" key="5">
    <source>
        <dbReference type="ARBA" id="ARBA00023136"/>
    </source>
</evidence>
<sequence length="242" mass="24408">MTATPDPYREWDAAYVLGALSPRDRRAFEQHLATCAACREAVAELAGMPGILGMLTAEHADALVDDSRTAVPAEESGGAGGAVVPLAVVAASARRRRTRRRSLLSVAAVGLVVAGAAGGAAVTRPDDVPPPATTGTTGTTQVALEPVGGADVRAELTLTPASWGTRLDWSCSYPAGVWEDGATYELVLVDDDGTRSVVATWSSTEAGSSSGLGASSAVPVDGIARLELGVVGVDGALAAADV</sequence>
<evidence type="ECO:0000256" key="4">
    <source>
        <dbReference type="ARBA" id="ARBA00023015"/>
    </source>
</evidence>
<gene>
    <name evidence="10" type="ORF">SAMN05518682_0896</name>
</gene>
<comment type="subcellular location">
    <subcellularLocation>
        <location evidence="1">Membrane</location>
        <topology evidence="1">Single-pass membrane protein</topology>
    </subcellularLocation>
</comment>
<dbReference type="InterPro" id="IPR027383">
    <property type="entry name" value="Znf_put"/>
</dbReference>
<dbReference type="GO" id="GO:0016989">
    <property type="term" value="F:sigma factor antagonist activity"/>
    <property type="evidence" value="ECO:0007669"/>
    <property type="project" value="TreeGrafter"/>
</dbReference>
<dbReference type="Pfam" id="PF13490">
    <property type="entry name" value="zf-HC2"/>
    <property type="match status" value="1"/>
</dbReference>
<dbReference type="InterPro" id="IPR051474">
    <property type="entry name" value="Anti-sigma-K/W_factor"/>
</dbReference>
<accession>A0A1N6P1Y5</accession>
<keyword evidence="10" id="KW-0862">Zinc</keyword>
<keyword evidence="10" id="KW-0479">Metal-binding</keyword>
<keyword evidence="5 8" id="KW-0472">Membrane</keyword>
<dbReference type="Gene3D" id="1.10.10.1320">
    <property type="entry name" value="Anti-sigma factor, zinc-finger domain"/>
    <property type="match status" value="1"/>
</dbReference>
<evidence type="ECO:0000256" key="1">
    <source>
        <dbReference type="ARBA" id="ARBA00004167"/>
    </source>
</evidence>
<keyword evidence="2 8" id="KW-0812">Transmembrane</keyword>
<dbReference type="GO" id="GO:0006417">
    <property type="term" value="P:regulation of translation"/>
    <property type="evidence" value="ECO:0007669"/>
    <property type="project" value="TreeGrafter"/>
</dbReference>
<dbReference type="AlphaFoldDB" id="A0A1N6P1Y5"/>
<feature type="domain" description="Putative zinc-finger" evidence="9">
    <location>
        <begin position="14"/>
        <end position="39"/>
    </location>
</feature>